<sequence length="250" mass="28269">MESGGGAPVSPFLFRPARLRFPAQHPFFEDGDVHRHLSRRDLLPGSPREEEEEGEEEGPDSTPRFSCHARGCHQAFHSLESYEHHYQALHRNVCSSCQRAFPSAHLLDVHLLEWHDSLFQVMAEKGDMYPCLVESCPGRFKGAKERKEHLVHVHQYPPDFRFSKPQPRKSSAKEKMPPSGESSVPMELNVEEPGDQVLADAMDVGPSESIPESVLLPRTKAALSCRYRIPPTICFGHGATRSFKGRREKH</sequence>
<proteinExistence type="predicted"/>
<dbReference type="Proteomes" id="UP001652642">
    <property type="component" value="Chromosome 1"/>
</dbReference>
<feature type="region of interest" description="Disordered" evidence="1">
    <location>
        <begin position="42"/>
        <end position="65"/>
    </location>
</feature>
<evidence type="ECO:0000313" key="4">
    <source>
        <dbReference type="RefSeq" id="XP_072843088.1"/>
    </source>
</evidence>
<reference evidence="4" key="2">
    <citation type="submission" date="2025-08" db="UniProtKB">
        <authorList>
            <consortium name="RefSeq"/>
        </authorList>
    </citation>
    <scope>IDENTIFICATION</scope>
</reference>
<feature type="domain" description="C2H2-type" evidence="2">
    <location>
        <begin position="94"/>
        <end position="115"/>
    </location>
</feature>
<dbReference type="PROSITE" id="PS00028">
    <property type="entry name" value="ZINC_FINGER_C2H2_1"/>
    <property type="match status" value="2"/>
</dbReference>
<gene>
    <name evidence="4" type="primary">ZNF511</name>
</gene>
<dbReference type="InterPro" id="IPR039258">
    <property type="entry name" value="ZNF511"/>
</dbReference>
<dbReference type="GeneID" id="110070314"/>
<feature type="region of interest" description="Disordered" evidence="1">
    <location>
        <begin position="161"/>
        <end position="185"/>
    </location>
</feature>
<dbReference type="PANTHER" id="PTHR21354">
    <property type="entry name" value="ZINC FINGER PROTEIN 511"/>
    <property type="match status" value="1"/>
</dbReference>
<dbReference type="SMART" id="SM00355">
    <property type="entry name" value="ZnF_C2H2"/>
    <property type="match status" value="3"/>
</dbReference>
<dbReference type="InterPro" id="IPR013087">
    <property type="entry name" value="Znf_C2H2_type"/>
</dbReference>
<evidence type="ECO:0000256" key="1">
    <source>
        <dbReference type="SAM" id="MobiDB-lite"/>
    </source>
</evidence>
<accession>A0ABM5FCG4</accession>
<name>A0ABM5FCG4_9SAUR</name>
<feature type="domain" description="C2H2-type" evidence="2">
    <location>
        <begin position="67"/>
        <end position="90"/>
    </location>
</feature>
<protein>
    <submittedName>
        <fullName evidence="4">Zinc finger protein 511 isoform X1</fullName>
    </submittedName>
</protein>
<dbReference type="PANTHER" id="PTHR21354:SF0">
    <property type="entry name" value="ZINC FINGER PROTEIN 511"/>
    <property type="match status" value="1"/>
</dbReference>
<keyword evidence="3" id="KW-1185">Reference proteome</keyword>
<feature type="compositionally biased region" description="Acidic residues" evidence="1">
    <location>
        <begin position="49"/>
        <end position="59"/>
    </location>
</feature>
<organism evidence="3 4">
    <name type="scientific">Pogona vitticeps</name>
    <name type="common">central bearded dragon</name>
    <dbReference type="NCBI Taxonomy" id="103695"/>
    <lineage>
        <taxon>Eukaryota</taxon>
        <taxon>Metazoa</taxon>
        <taxon>Chordata</taxon>
        <taxon>Craniata</taxon>
        <taxon>Vertebrata</taxon>
        <taxon>Euteleostomi</taxon>
        <taxon>Lepidosauria</taxon>
        <taxon>Squamata</taxon>
        <taxon>Bifurcata</taxon>
        <taxon>Unidentata</taxon>
        <taxon>Episquamata</taxon>
        <taxon>Toxicofera</taxon>
        <taxon>Iguania</taxon>
        <taxon>Acrodonta</taxon>
        <taxon>Agamidae</taxon>
        <taxon>Amphibolurinae</taxon>
        <taxon>Pogona</taxon>
    </lineage>
</organism>
<dbReference type="RefSeq" id="XP_072843088.1">
    <property type="nucleotide sequence ID" value="XM_072986987.1"/>
</dbReference>
<reference evidence="3" key="1">
    <citation type="submission" date="2025-05" db="UniProtKB">
        <authorList>
            <consortium name="RefSeq"/>
        </authorList>
    </citation>
    <scope>NUCLEOTIDE SEQUENCE [LARGE SCALE GENOMIC DNA]</scope>
</reference>
<evidence type="ECO:0000259" key="2">
    <source>
        <dbReference type="PROSITE" id="PS00028"/>
    </source>
</evidence>
<evidence type="ECO:0000313" key="3">
    <source>
        <dbReference type="Proteomes" id="UP001652642"/>
    </source>
</evidence>